<reference evidence="4" key="1">
    <citation type="submission" date="2021-01" db="EMBL/GenBank/DDBJ databases">
        <title>Modified the classification status of verrucomicrobia.</title>
        <authorList>
            <person name="Feng X."/>
        </authorList>
    </citation>
    <scope>NUCLEOTIDE SEQUENCE</scope>
    <source>
        <strain evidence="4">KCTC 13126</strain>
    </source>
</reference>
<dbReference type="InterPro" id="IPR016518">
    <property type="entry name" value="Alpha-L-fucosidase"/>
</dbReference>
<dbReference type="GO" id="GO:0005975">
    <property type="term" value="P:carbohydrate metabolic process"/>
    <property type="evidence" value="ECO:0007669"/>
    <property type="project" value="InterPro"/>
</dbReference>
<accession>A0A934RVA4</accession>
<dbReference type="SUPFAM" id="SSF48208">
    <property type="entry name" value="Six-hairpin glycosidases"/>
    <property type="match status" value="1"/>
</dbReference>
<feature type="domain" description="Alpha fucosidase A-like C-terminal" evidence="2">
    <location>
        <begin position="694"/>
        <end position="752"/>
    </location>
</feature>
<comment type="caution">
    <text evidence="4">The sequence shown here is derived from an EMBL/GenBank/DDBJ whole genome shotgun (WGS) entry which is preliminary data.</text>
</comment>
<dbReference type="Pfam" id="PF14498">
    <property type="entry name" value="Glyco_hyd_65N_2"/>
    <property type="match status" value="1"/>
</dbReference>
<dbReference type="GO" id="GO:0004560">
    <property type="term" value="F:alpha-L-fucosidase activity"/>
    <property type="evidence" value="ECO:0007669"/>
    <property type="project" value="InterPro"/>
</dbReference>
<feature type="domain" description="Glycosyl hydrolase family 95 N-terminal" evidence="1">
    <location>
        <begin position="20"/>
        <end position="258"/>
    </location>
</feature>
<keyword evidence="5" id="KW-1185">Reference proteome</keyword>
<dbReference type="PIRSF" id="PIRSF007663">
    <property type="entry name" value="UCP007663"/>
    <property type="match status" value="1"/>
</dbReference>
<proteinExistence type="predicted"/>
<evidence type="ECO:0000259" key="2">
    <source>
        <dbReference type="Pfam" id="PF21307"/>
    </source>
</evidence>
<dbReference type="Gene3D" id="1.50.10.10">
    <property type="match status" value="1"/>
</dbReference>
<dbReference type="Proteomes" id="UP000617628">
    <property type="component" value="Unassembled WGS sequence"/>
</dbReference>
<dbReference type="InterPro" id="IPR012341">
    <property type="entry name" value="6hp_glycosidase-like_sf"/>
</dbReference>
<evidence type="ECO:0000259" key="1">
    <source>
        <dbReference type="Pfam" id="PF14498"/>
    </source>
</evidence>
<dbReference type="EMBL" id="JAENIL010000029">
    <property type="protein sequence ID" value="MBK1878335.1"/>
    <property type="molecule type" value="Genomic_DNA"/>
</dbReference>
<dbReference type="Pfam" id="PF21307">
    <property type="entry name" value="Glyco_hydro_95_C"/>
    <property type="match status" value="1"/>
</dbReference>
<dbReference type="InterPro" id="IPR054363">
    <property type="entry name" value="GH95_cat"/>
</dbReference>
<evidence type="ECO:0000313" key="5">
    <source>
        <dbReference type="Proteomes" id="UP000617628"/>
    </source>
</evidence>
<name>A0A934RVA4_9BACT</name>
<evidence type="ECO:0000259" key="3">
    <source>
        <dbReference type="Pfam" id="PF22124"/>
    </source>
</evidence>
<feature type="domain" description="Glycosyl hydrolase family 95 catalytic" evidence="3">
    <location>
        <begin position="282"/>
        <end position="681"/>
    </location>
</feature>
<keyword evidence="4" id="KW-0378">Hydrolase</keyword>
<dbReference type="InterPro" id="IPR008928">
    <property type="entry name" value="6-hairpin_glycosidase_sf"/>
</dbReference>
<dbReference type="InterPro" id="IPR027414">
    <property type="entry name" value="GH95_N_dom"/>
</dbReference>
<dbReference type="Pfam" id="PF22124">
    <property type="entry name" value="Glyco_hydro_95_cat"/>
    <property type="match status" value="1"/>
</dbReference>
<dbReference type="PANTHER" id="PTHR31084:SF0">
    <property type="entry name" value="ALPHA-L-FUCOSIDASE 2"/>
    <property type="match status" value="1"/>
</dbReference>
<sequence length="774" mass="86168">MFLSVSGVLGCGLEATTTVLKYDEPGYSEPLTEALPLGNGSLGALVMGRTAEERIVFNHDTLWAGSPYDPSYPEALEVLPEIRRLIFENKHEEAQSLVQSSFMGRPMYGMTYQCMADLLLTFPGHEMVSGYQRRLNLEDAVATVEYELDGVRYTREHFASNPDGVVVIRLQADKPGMIDVTLSLDSLHENTRRSIWPDGLRISGKNSENVGIPSGLDWEMKVSVEQQGGWILTGDNYYKIRAADSVILRVAASTSYVDWKDVSASPSELNAEVLERAEKKPFAELKARHVEDYKSLFDRVTLDITAKDPRLSDRNTDARIATFSDDQDPQMAAMYFNFARYLLISCSRPGTQPANLQGLWNDKIYAPWGSKYTININTEMNYWPAHVTQLDECVEPLASLLHDISESGRRTAQNMYGADGWVTHHNTDLWRATAPIDGAFWGMWPTGGAWLSMILWERFEFSGDVEQLRVDYPVLRGAVAFFMDALVEDPRTGYLVTSPSISPENAHHEGVSISAGPTMDNAILRDLFSAVLSGGEILDDDPAFLRAVELARDGLPPLKIGEAGHLQEWQFDWDLGAPEMGHRHISHLYTLHPSNQISPISTPELAKAARKTLELRGDEGTGWSLAWKVNFWARLLEGERAHDLLRQLISPGFCYTNMFDAHPPFQIDGNFGGASGVVEMLLQSHLEDEEGTFLVHLLPALPTAWQKGAFRGFRTKGGFEVDVEWTGAKLVSARVKSLNGGSLALRHGDETKSFDTEIGDILEFDDSLELVGTK</sequence>
<dbReference type="PANTHER" id="PTHR31084">
    <property type="entry name" value="ALPHA-L-FUCOSIDASE 2"/>
    <property type="match status" value="1"/>
</dbReference>
<protein>
    <submittedName>
        <fullName evidence="4">Glycoside hydrolase family 95 protein</fullName>
    </submittedName>
</protein>
<dbReference type="RefSeq" id="WP_200356548.1">
    <property type="nucleotide sequence ID" value="NZ_JAENIL010000029.1"/>
</dbReference>
<evidence type="ECO:0000313" key="4">
    <source>
        <dbReference type="EMBL" id="MBK1878335.1"/>
    </source>
</evidence>
<dbReference type="InterPro" id="IPR049053">
    <property type="entry name" value="AFCA-like_C"/>
</dbReference>
<gene>
    <name evidence="4" type="ORF">JIN87_15755</name>
</gene>
<dbReference type="AlphaFoldDB" id="A0A934RVA4"/>
<organism evidence="4 5">
    <name type="scientific">Pelagicoccus mobilis</name>
    <dbReference type="NCBI Taxonomy" id="415221"/>
    <lineage>
        <taxon>Bacteria</taxon>
        <taxon>Pseudomonadati</taxon>
        <taxon>Verrucomicrobiota</taxon>
        <taxon>Opitutia</taxon>
        <taxon>Puniceicoccales</taxon>
        <taxon>Pelagicoccaceae</taxon>
        <taxon>Pelagicoccus</taxon>
    </lineage>
</organism>